<evidence type="ECO:0000256" key="3">
    <source>
        <dbReference type="SAM" id="MobiDB-lite"/>
    </source>
</evidence>
<feature type="transmembrane region" description="Helical" evidence="4">
    <location>
        <begin position="79"/>
        <end position="101"/>
    </location>
</feature>
<evidence type="ECO:0000256" key="2">
    <source>
        <dbReference type="ARBA" id="ARBA00022801"/>
    </source>
</evidence>
<dbReference type="PANTHER" id="PTHR43343">
    <property type="entry name" value="PEPTIDASE S12"/>
    <property type="match status" value="1"/>
</dbReference>
<dbReference type="PRINTS" id="PR00834">
    <property type="entry name" value="PROTEASES2C"/>
</dbReference>
<dbReference type="Pfam" id="PF13365">
    <property type="entry name" value="Trypsin_2"/>
    <property type="match status" value="1"/>
</dbReference>
<dbReference type="Proteomes" id="UP001516588">
    <property type="component" value="Unassembled WGS sequence"/>
</dbReference>
<dbReference type="InterPro" id="IPR009003">
    <property type="entry name" value="Peptidase_S1_PA"/>
</dbReference>
<protein>
    <submittedName>
        <fullName evidence="6">Trypsin-like peptidase domain-containing protein</fullName>
    </submittedName>
</protein>
<feature type="domain" description="PDZ" evidence="5">
    <location>
        <begin position="328"/>
        <end position="412"/>
    </location>
</feature>
<dbReference type="SMART" id="SM00228">
    <property type="entry name" value="PDZ"/>
    <property type="match status" value="1"/>
</dbReference>
<keyword evidence="4" id="KW-0812">Transmembrane</keyword>
<evidence type="ECO:0000256" key="4">
    <source>
        <dbReference type="SAM" id="Phobius"/>
    </source>
</evidence>
<keyword evidence="4" id="KW-0472">Membrane</keyword>
<gene>
    <name evidence="6" type="ORF">INF20_07610</name>
</gene>
<dbReference type="PROSITE" id="PS50106">
    <property type="entry name" value="PDZ"/>
    <property type="match status" value="1"/>
</dbReference>
<dbReference type="InterPro" id="IPR051201">
    <property type="entry name" value="Chloro_Bact_Ser_Proteases"/>
</dbReference>
<feature type="compositionally biased region" description="Polar residues" evidence="3">
    <location>
        <begin position="36"/>
        <end position="49"/>
    </location>
</feature>
<evidence type="ECO:0000313" key="7">
    <source>
        <dbReference type="Proteomes" id="UP001516588"/>
    </source>
</evidence>
<reference evidence="6 7" key="1">
    <citation type="submission" date="2020-10" db="EMBL/GenBank/DDBJ databases">
        <title>ChiBAC.</title>
        <authorList>
            <person name="Zenner C."/>
            <person name="Hitch T.C.A."/>
            <person name="Clavel T."/>
        </authorList>
    </citation>
    <scope>NUCLEOTIDE SEQUENCE [LARGE SCALE GENOMIC DNA]</scope>
    <source>
        <strain evidence="6 7">DSM 108706</strain>
    </source>
</reference>
<dbReference type="PANTHER" id="PTHR43343:SF3">
    <property type="entry name" value="PROTEASE DO-LIKE 8, CHLOROPLASTIC"/>
    <property type="match status" value="1"/>
</dbReference>
<proteinExistence type="predicted"/>
<feature type="region of interest" description="Disordered" evidence="3">
    <location>
        <begin position="1"/>
        <end position="69"/>
    </location>
</feature>
<keyword evidence="1" id="KW-0645">Protease</keyword>
<dbReference type="RefSeq" id="WP_226385780.1">
    <property type="nucleotide sequence ID" value="NZ_JADCKA010000016.1"/>
</dbReference>
<organism evidence="6 7">
    <name type="scientific">Gallibacter intestinalis</name>
    <dbReference type="NCBI Taxonomy" id="2779356"/>
    <lineage>
        <taxon>Bacteria</taxon>
        <taxon>Bacillati</taxon>
        <taxon>Bacillota</taxon>
        <taxon>Clostridia</taxon>
        <taxon>Eubacteriales</taxon>
        <taxon>Eubacteriaceae</taxon>
        <taxon>Gallibacter</taxon>
    </lineage>
</organism>
<dbReference type="Gene3D" id="2.30.42.10">
    <property type="match status" value="1"/>
</dbReference>
<evidence type="ECO:0000259" key="5">
    <source>
        <dbReference type="PROSITE" id="PS50106"/>
    </source>
</evidence>
<accession>A0ABR9QZ39</accession>
<dbReference type="EMBL" id="JADCKA010000016">
    <property type="protein sequence ID" value="MBE5036136.1"/>
    <property type="molecule type" value="Genomic_DNA"/>
</dbReference>
<dbReference type="Pfam" id="PF13180">
    <property type="entry name" value="PDZ_2"/>
    <property type="match status" value="1"/>
</dbReference>
<keyword evidence="7" id="KW-1185">Reference proteome</keyword>
<dbReference type="Gene3D" id="2.40.10.120">
    <property type="match status" value="1"/>
</dbReference>
<dbReference type="InterPro" id="IPR001940">
    <property type="entry name" value="Peptidase_S1C"/>
</dbReference>
<name>A0ABR9QZ39_9FIRM</name>
<dbReference type="SUPFAM" id="SSF50156">
    <property type="entry name" value="PDZ domain-like"/>
    <property type="match status" value="1"/>
</dbReference>
<keyword evidence="4" id="KW-1133">Transmembrane helix</keyword>
<feature type="compositionally biased region" description="Basic and acidic residues" evidence="3">
    <location>
        <begin position="1"/>
        <end position="15"/>
    </location>
</feature>
<dbReference type="InterPro" id="IPR036034">
    <property type="entry name" value="PDZ_sf"/>
</dbReference>
<keyword evidence="2" id="KW-0378">Hydrolase</keyword>
<comment type="caution">
    <text evidence="6">The sequence shown here is derived from an EMBL/GenBank/DDBJ whole genome shotgun (WGS) entry which is preliminary data.</text>
</comment>
<dbReference type="SUPFAM" id="SSF50494">
    <property type="entry name" value="Trypsin-like serine proteases"/>
    <property type="match status" value="1"/>
</dbReference>
<feature type="compositionally biased region" description="Gly residues" evidence="3">
    <location>
        <begin position="25"/>
        <end position="34"/>
    </location>
</feature>
<sequence>MDDFKLSRDDNEREYNSGFSSTGFSGDGFTGGSGFNYNNDFNSTDNASTEPEPENGKKKRKKKKNSTPANPIFLTKGKLFLIFVLVIALSFGGAFGGMWAYNNFNGNTVKKEGSINGDGYTLASATGSAKTVDEISSENIDSVVEITTESVTSADAWLGQYVSEGAGSGVIIKEDGYIITNNHVVEGASKIYVTLHNSKQYEATLVGTDPETDIAVIKIKASGLVPATYGNSDELEVGDMSVIIGNPLGELGGTVTAGIVSALDREITIDGQPMTLLQTDASVNPGNSGGGMFDQYGHLIGIVVAKSSGSDVEGLGFAIPINTAAEVASQLMKNGKVESTTGYSGMTYAQSQNGDIFIQQVNESFAQEAGFKPGDQVISIDGQTVSSLNEVSTIIKKHKKGDKVTYTVARDGKQMDIDLTLQSR</sequence>
<dbReference type="InterPro" id="IPR001478">
    <property type="entry name" value="PDZ"/>
</dbReference>
<evidence type="ECO:0000313" key="6">
    <source>
        <dbReference type="EMBL" id="MBE5036136.1"/>
    </source>
</evidence>
<evidence type="ECO:0000256" key="1">
    <source>
        <dbReference type="ARBA" id="ARBA00022670"/>
    </source>
</evidence>